<sequence length="453" mass="50754">MEQDHGPLSWLQKLPYFDMTTLTSFPPDKKFILLDVFATIRQRLIQDLGAQWKAQSEDDILCQETIKWIRNEVEPALGPVNKWFLLSTDLGVSFTERMYEGFAPETKLRMAKFFIIAIYLKDLIETHADVAAKAQTFLIDSIVRSRLDCPPMELYKKISVELACHVSDTLAGNLLLQLCVAFVMSCVLQRRGDKDQTTPSTVQDISHGLANDSAWNSLVDCEFIVPRLADADYTIKDGDAALLSYALPGWLHGATVVGEAFCITIFGTPGEFDLPIRFWMDASSDMQSCLEHVHYLMSFRPDPDVDDCTSNIAVITKERKQKGTPGTAPDGGWCLRDTLTEVYTKILDANSRVNKALRPNPKARYNDDGTVRSLAQLVALCKGGAPADLSQDDLQEALTKALWETHLKAYVAWYHPASSHRKFKISDQFASKAAESFEGRDAWLISQVGRESE</sequence>
<gene>
    <name evidence="1" type="ORF">S7711_10635</name>
</gene>
<accession>A0A084AH56</accession>
<reference evidence="1 2" key="1">
    <citation type="journal article" date="2014" name="BMC Genomics">
        <title>Comparative genome sequencing reveals chemotype-specific gene clusters in the toxigenic black mold Stachybotrys.</title>
        <authorList>
            <person name="Semeiks J."/>
            <person name="Borek D."/>
            <person name="Otwinowski Z."/>
            <person name="Grishin N.V."/>
        </authorList>
    </citation>
    <scope>NUCLEOTIDE SEQUENCE [LARGE SCALE GENOMIC DNA]</scope>
    <source>
        <strain evidence="2">CBS 109288 / IBT 7711</strain>
    </source>
</reference>
<dbReference type="HOGENOM" id="CLU_630336_0_0_1"/>
<protein>
    <submittedName>
        <fullName evidence="1">Uncharacterized protein</fullName>
    </submittedName>
</protein>
<dbReference type="EMBL" id="KL648731">
    <property type="protein sequence ID" value="KEY64635.1"/>
    <property type="molecule type" value="Genomic_DNA"/>
</dbReference>
<organism evidence="1 2">
    <name type="scientific">Stachybotrys chartarum (strain CBS 109288 / IBT 7711)</name>
    <name type="common">Toxic black mold</name>
    <name type="synonym">Stilbospora chartarum</name>
    <dbReference type="NCBI Taxonomy" id="1280523"/>
    <lineage>
        <taxon>Eukaryota</taxon>
        <taxon>Fungi</taxon>
        <taxon>Dikarya</taxon>
        <taxon>Ascomycota</taxon>
        <taxon>Pezizomycotina</taxon>
        <taxon>Sordariomycetes</taxon>
        <taxon>Hypocreomycetidae</taxon>
        <taxon>Hypocreales</taxon>
        <taxon>Stachybotryaceae</taxon>
        <taxon>Stachybotrys</taxon>
    </lineage>
</organism>
<proteinExistence type="predicted"/>
<name>A0A084AH56_STACB</name>
<evidence type="ECO:0000313" key="2">
    <source>
        <dbReference type="Proteomes" id="UP000028045"/>
    </source>
</evidence>
<dbReference type="OrthoDB" id="2998174at2759"/>
<dbReference type="AlphaFoldDB" id="A0A084AH56"/>
<dbReference type="Gene3D" id="1.10.600.10">
    <property type="entry name" value="Farnesyl Diphosphate Synthase"/>
    <property type="match status" value="1"/>
</dbReference>
<keyword evidence="2" id="KW-1185">Reference proteome</keyword>
<dbReference type="InterPro" id="IPR008949">
    <property type="entry name" value="Isoprenoid_synthase_dom_sf"/>
</dbReference>
<dbReference type="Proteomes" id="UP000028045">
    <property type="component" value="Unassembled WGS sequence"/>
</dbReference>
<evidence type="ECO:0000313" key="1">
    <source>
        <dbReference type="EMBL" id="KEY64635.1"/>
    </source>
</evidence>